<reference evidence="1 2" key="2">
    <citation type="submission" date="2019-09" db="EMBL/GenBank/DDBJ databases">
        <authorList>
            <person name="Jin C."/>
        </authorList>
    </citation>
    <scope>NUCLEOTIDE SEQUENCE [LARGE SCALE GENOMIC DNA]</scope>
    <source>
        <strain evidence="1 2">BN140078</strain>
    </source>
</reference>
<reference evidence="1 2" key="1">
    <citation type="submission" date="2019-09" db="EMBL/GenBank/DDBJ databases">
        <title>Chitinophaga ginsengihumi sp. nov., isolated from soil of ginseng rhizosphere.</title>
        <authorList>
            <person name="Lee J."/>
        </authorList>
    </citation>
    <scope>NUCLEOTIDE SEQUENCE [LARGE SCALE GENOMIC DNA]</scope>
    <source>
        <strain evidence="1 2">BN140078</strain>
    </source>
</reference>
<comment type="caution">
    <text evidence="1">The sequence shown here is derived from an EMBL/GenBank/DDBJ whole genome shotgun (WGS) entry which is preliminary data.</text>
</comment>
<gene>
    <name evidence="1" type="ORF">F0L74_16575</name>
</gene>
<protein>
    <submittedName>
        <fullName evidence="1">Uncharacterized protein</fullName>
    </submittedName>
</protein>
<proteinExistence type="predicted"/>
<keyword evidence="2" id="KW-1185">Reference proteome</keyword>
<dbReference type="EMBL" id="VUOC01000003">
    <property type="protein sequence ID" value="KAA2241510.1"/>
    <property type="molecule type" value="Genomic_DNA"/>
</dbReference>
<sequence>MFTIFRRTALAGGIVLLAISACKKDHNTATAPNAPAGPRPGVTAGSAFSSGDSMYFLFRDEYLSNDVILRKKCWR</sequence>
<evidence type="ECO:0000313" key="1">
    <source>
        <dbReference type="EMBL" id="KAA2241510.1"/>
    </source>
</evidence>
<dbReference type="RefSeq" id="WP_149839024.1">
    <property type="nucleotide sequence ID" value="NZ_VUOC01000003.1"/>
</dbReference>
<organism evidence="1 2">
    <name type="scientific">Chitinophaga agrisoli</name>
    <dbReference type="NCBI Taxonomy" id="2607653"/>
    <lineage>
        <taxon>Bacteria</taxon>
        <taxon>Pseudomonadati</taxon>
        <taxon>Bacteroidota</taxon>
        <taxon>Chitinophagia</taxon>
        <taxon>Chitinophagales</taxon>
        <taxon>Chitinophagaceae</taxon>
        <taxon>Chitinophaga</taxon>
    </lineage>
</organism>
<accession>A0A5B2VSA0</accession>
<name>A0A5B2VSA0_9BACT</name>
<dbReference type="AlphaFoldDB" id="A0A5B2VSA0"/>
<dbReference type="PROSITE" id="PS51257">
    <property type="entry name" value="PROKAR_LIPOPROTEIN"/>
    <property type="match status" value="1"/>
</dbReference>
<dbReference type="Proteomes" id="UP000324611">
    <property type="component" value="Unassembled WGS sequence"/>
</dbReference>
<evidence type="ECO:0000313" key="2">
    <source>
        <dbReference type="Proteomes" id="UP000324611"/>
    </source>
</evidence>